<dbReference type="PANTHER" id="PTHR38695">
    <property type="entry name" value="AMINO ACID PERMEASE_ SLC12A DOMAIN-CONTAINING PROTEIN"/>
    <property type="match status" value="1"/>
</dbReference>
<feature type="domain" description="Luciferase" evidence="1">
    <location>
        <begin position="189"/>
        <end position="268"/>
    </location>
</feature>
<keyword evidence="3" id="KW-1185">Reference proteome</keyword>
<dbReference type="Proteomes" id="UP001147747">
    <property type="component" value="Unassembled WGS sequence"/>
</dbReference>
<dbReference type="PANTHER" id="PTHR38695:SF1">
    <property type="entry name" value="AMINO ACID PERMEASE_ SLC12A DOMAIN-CONTAINING PROTEIN"/>
    <property type="match status" value="1"/>
</dbReference>
<organism evidence="2 3">
    <name type="scientific">Penicillium cosmopolitanum</name>
    <dbReference type="NCBI Taxonomy" id="1131564"/>
    <lineage>
        <taxon>Eukaryota</taxon>
        <taxon>Fungi</taxon>
        <taxon>Dikarya</taxon>
        <taxon>Ascomycota</taxon>
        <taxon>Pezizomycotina</taxon>
        <taxon>Eurotiomycetes</taxon>
        <taxon>Eurotiomycetidae</taxon>
        <taxon>Eurotiales</taxon>
        <taxon>Aspergillaceae</taxon>
        <taxon>Penicillium</taxon>
    </lineage>
</organism>
<reference evidence="2" key="1">
    <citation type="submission" date="2022-12" db="EMBL/GenBank/DDBJ databases">
        <authorList>
            <person name="Petersen C."/>
        </authorList>
    </citation>
    <scope>NUCLEOTIDE SEQUENCE</scope>
    <source>
        <strain evidence="2">IBT 29677</strain>
    </source>
</reference>
<dbReference type="OrthoDB" id="5358398at2759"/>
<evidence type="ECO:0000313" key="3">
    <source>
        <dbReference type="Proteomes" id="UP001147747"/>
    </source>
</evidence>
<evidence type="ECO:0000313" key="2">
    <source>
        <dbReference type="EMBL" id="KAJ5407865.1"/>
    </source>
</evidence>
<accession>A0A9X0BCT2</accession>
<gene>
    <name evidence="2" type="ORF">N7509_001748</name>
</gene>
<comment type="caution">
    <text evidence="2">The sequence shown here is derived from an EMBL/GenBank/DDBJ whole genome shotgun (WGS) entry which is preliminary data.</text>
</comment>
<protein>
    <recommendedName>
        <fullName evidence="1">Luciferase domain-containing protein</fullName>
    </recommendedName>
</protein>
<dbReference type="AlphaFoldDB" id="A0A9X0BCT2"/>
<dbReference type="InterPro" id="IPR040841">
    <property type="entry name" value="Luciferase_dom"/>
</dbReference>
<proteinExistence type="predicted"/>
<name>A0A9X0BCT2_9EURO</name>
<evidence type="ECO:0000259" key="1">
    <source>
        <dbReference type="Pfam" id="PF17648"/>
    </source>
</evidence>
<reference evidence="2" key="2">
    <citation type="journal article" date="2023" name="IMA Fungus">
        <title>Comparative genomic study of the Penicillium genus elucidates a diverse pangenome and 15 lateral gene transfer events.</title>
        <authorList>
            <person name="Petersen C."/>
            <person name="Sorensen T."/>
            <person name="Nielsen M.R."/>
            <person name="Sondergaard T.E."/>
            <person name="Sorensen J.L."/>
            <person name="Fitzpatrick D.A."/>
            <person name="Frisvad J.C."/>
            <person name="Nielsen K.L."/>
        </authorList>
    </citation>
    <scope>NUCLEOTIDE SEQUENCE</scope>
    <source>
        <strain evidence="2">IBT 29677</strain>
    </source>
</reference>
<dbReference type="EMBL" id="JAPZBU010000004">
    <property type="protein sequence ID" value="KAJ5407865.1"/>
    <property type="molecule type" value="Genomic_DNA"/>
</dbReference>
<dbReference type="InterPro" id="IPR048273">
    <property type="entry name" value="Luciferase"/>
</dbReference>
<dbReference type="GeneID" id="81365365"/>
<dbReference type="RefSeq" id="XP_056492180.1">
    <property type="nucleotide sequence ID" value="XM_056626385.1"/>
</dbReference>
<sequence>MPLASILSSLPSLRLPHSSQERLNLALGTAAFLGTTTILLPAAYRDYRTFKSYGQGGVPNNVIGWLIVRLLFQPFRGEMLDTEVYSRRIDAAEGHGMGGDGYLTLSKEQLATRSPETRPEVGPHVAPQRQLTQIPDEYIMEKFRAAFRSFGLRNHHLVKFHQSNLEQHADGFFLADHLPITDLAVSMAGEIAHIHQGYDHSVHVVLSPADCIKVLKAGWGQRHGFSGTSAMTYLSFGTLPDLPAEYILIYAPRTEEEIKIVMEIISASVKFMTGREDTR</sequence>
<dbReference type="Pfam" id="PF17648">
    <property type="entry name" value="Luciferase"/>
    <property type="match status" value="1"/>
</dbReference>